<dbReference type="InterPro" id="IPR008096">
    <property type="entry name" value="CTLA4"/>
</dbReference>
<dbReference type="GO" id="GO:0045590">
    <property type="term" value="P:negative regulation of regulatory T cell differentiation"/>
    <property type="evidence" value="ECO:0007669"/>
    <property type="project" value="TreeGrafter"/>
</dbReference>
<dbReference type="PANTHER" id="PTHR11494">
    <property type="entry name" value="CYTOTOXIC T-LYMPHOCYTE PROTEIN"/>
    <property type="match status" value="1"/>
</dbReference>
<sequence>MVYNISTDSIMIPVVKEVVRTATTQIKRVCDLKKRQRAGEAYLLLQLCSLSSTKKASNVYMKPTSGCVMISFFIALVFPSLAAGFSKVIEVTQPSFLVVKRQEAAHFACEYRNAGDAEGLVITLLKHLGNESLRMCASWLTAGYEPFIVKDGIKCQVHPGHNGVNVTLWGLQPTDAGLYICKMERIFPPPYIQVMGRGTQLYVVDTDPCPDPQLYLWITTAVASGLLVYSILITTCIMRKAIRKSSYFTPGVYEKIVPM</sequence>
<dbReference type="InterPro" id="IPR013783">
    <property type="entry name" value="Ig-like_fold"/>
</dbReference>
<keyword evidence="12" id="KW-1015">Disulfide bond</keyword>
<evidence type="ECO:0000256" key="14">
    <source>
        <dbReference type="ARBA" id="ARBA00023319"/>
    </source>
</evidence>
<evidence type="ECO:0000313" key="18">
    <source>
        <dbReference type="EMBL" id="CAI5761918.1"/>
    </source>
</evidence>
<accession>A0AA35NUT3</accession>
<gene>
    <name evidence="18" type="ORF">PODLI_1B023550</name>
</gene>
<keyword evidence="19" id="KW-1185">Reference proteome</keyword>
<dbReference type="Gene3D" id="2.60.40.10">
    <property type="entry name" value="Immunoglobulins"/>
    <property type="match status" value="1"/>
</dbReference>
<evidence type="ECO:0000313" key="19">
    <source>
        <dbReference type="Proteomes" id="UP001178461"/>
    </source>
</evidence>
<dbReference type="EMBL" id="OX395126">
    <property type="protein sequence ID" value="CAI5761918.1"/>
    <property type="molecule type" value="Genomic_DNA"/>
</dbReference>
<keyword evidence="7" id="KW-0732">Signal</keyword>
<dbReference type="GO" id="GO:0009897">
    <property type="term" value="C:external side of plasma membrane"/>
    <property type="evidence" value="ECO:0007669"/>
    <property type="project" value="TreeGrafter"/>
</dbReference>
<evidence type="ECO:0000256" key="2">
    <source>
        <dbReference type="ARBA" id="ARBA00004251"/>
    </source>
</evidence>
<comment type="function">
    <text evidence="1">Inhibitory receptor acting as a major negative regulator of T-cell responses. The affinity of CTLA4 for its natural B7 family ligands, CD80 and CD86, is considerably stronger than the affinity of their cognate stimulatory coreceptor CD28.</text>
</comment>
<evidence type="ECO:0000256" key="16">
    <source>
        <dbReference type="SAM" id="Phobius"/>
    </source>
</evidence>
<reference evidence="18" key="1">
    <citation type="submission" date="2022-12" db="EMBL/GenBank/DDBJ databases">
        <authorList>
            <person name="Alioto T."/>
            <person name="Alioto T."/>
            <person name="Gomez Garrido J."/>
        </authorList>
    </citation>
    <scope>NUCLEOTIDE SEQUENCE</scope>
</reference>
<dbReference type="PRINTS" id="PR01720">
    <property type="entry name" value="CTLANTIGEN4"/>
</dbReference>
<dbReference type="PANTHER" id="PTHR11494:SF8">
    <property type="entry name" value="CYTOTOXIC T-LYMPHOCYTE PROTEIN 4"/>
    <property type="match status" value="1"/>
</dbReference>
<dbReference type="InterPro" id="IPR013106">
    <property type="entry name" value="Ig_V-set"/>
</dbReference>
<protein>
    <recommendedName>
        <fullName evidence="3">Cytotoxic T-lymphocyte protein 4</fullName>
    </recommendedName>
    <alternativeName>
        <fullName evidence="15">Cytotoxic T-lymphocyte-associated antigen 4</fullName>
    </alternativeName>
</protein>
<evidence type="ECO:0000256" key="13">
    <source>
        <dbReference type="ARBA" id="ARBA00023180"/>
    </source>
</evidence>
<dbReference type="InterPro" id="IPR036179">
    <property type="entry name" value="Ig-like_dom_sf"/>
</dbReference>
<dbReference type="GO" id="GO:0050853">
    <property type="term" value="P:B cell receptor signaling pathway"/>
    <property type="evidence" value="ECO:0007669"/>
    <property type="project" value="TreeGrafter"/>
</dbReference>
<evidence type="ECO:0000256" key="8">
    <source>
        <dbReference type="ARBA" id="ARBA00022859"/>
    </source>
</evidence>
<dbReference type="SUPFAM" id="SSF48726">
    <property type="entry name" value="Immunoglobulin"/>
    <property type="match status" value="1"/>
</dbReference>
<dbReference type="Proteomes" id="UP001178461">
    <property type="component" value="Chromosome 1"/>
</dbReference>
<feature type="transmembrane region" description="Helical" evidence="16">
    <location>
        <begin position="214"/>
        <end position="238"/>
    </location>
</feature>
<dbReference type="GO" id="GO:0050852">
    <property type="term" value="P:T cell receptor signaling pathway"/>
    <property type="evidence" value="ECO:0007669"/>
    <property type="project" value="TreeGrafter"/>
</dbReference>
<evidence type="ECO:0000256" key="3">
    <source>
        <dbReference type="ARBA" id="ARBA00016331"/>
    </source>
</evidence>
<keyword evidence="14" id="KW-0393">Immunoglobulin domain</keyword>
<evidence type="ECO:0000256" key="15">
    <source>
        <dbReference type="ARBA" id="ARBA00032097"/>
    </source>
</evidence>
<evidence type="ECO:0000256" key="11">
    <source>
        <dbReference type="ARBA" id="ARBA00023136"/>
    </source>
</evidence>
<feature type="domain" description="Immunoglobulin V-set" evidence="17">
    <location>
        <begin position="93"/>
        <end position="204"/>
    </location>
</feature>
<dbReference type="GO" id="GO:0042129">
    <property type="term" value="P:regulation of T cell proliferation"/>
    <property type="evidence" value="ECO:0007669"/>
    <property type="project" value="InterPro"/>
</dbReference>
<evidence type="ECO:0000259" key="17">
    <source>
        <dbReference type="Pfam" id="PF07686"/>
    </source>
</evidence>
<evidence type="ECO:0000256" key="6">
    <source>
        <dbReference type="ARBA" id="ARBA00022692"/>
    </source>
</evidence>
<keyword evidence="5" id="KW-0597">Phosphoprotein</keyword>
<evidence type="ECO:0000256" key="1">
    <source>
        <dbReference type="ARBA" id="ARBA00002230"/>
    </source>
</evidence>
<evidence type="ECO:0000256" key="9">
    <source>
        <dbReference type="ARBA" id="ARBA00022989"/>
    </source>
</evidence>
<keyword evidence="10" id="KW-1064">Adaptive immunity</keyword>
<dbReference type="Pfam" id="PF07686">
    <property type="entry name" value="V-set"/>
    <property type="match status" value="1"/>
</dbReference>
<evidence type="ECO:0000256" key="7">
    <source>
        <dbReference type="ARBA" id="ARBA00022729"/>
    </source>
</evidence>
<keyword evidence="11 16" id="KW-0472">Membrane</keyword>
<comment type="subcellular location">
    <subcellularLocation>
        <location evidence="2">Cell membrane</location>
        <topology evidence="2">Single-pass type I membrane protein</topology>
    </subcellularLocation>
</comment>
<evidence type="ECO:0000256" key="12">
    <source>
        <dbReference type="ARBA" id="ARBA00023157"/>
    </source>
</evidence>
<proteinExistence type="predicted"/>
<feature type="transmembrane region" description="Helical" evidence="16">
    <location>
        <begin position="64"/>
        <end position="85"/>
    </location>
</feature>
<keyword evidence="4" id="KW-1003">Cell membrane</keyword>
<evidence type="ECO:0000256" key="5">
    <source>
        <dbReference type="ARBA" id="ARBA00022553"/>
    </source>
</evidence>
<keyword evidence="13" id="KW-0325">Glycoprotein</keyword>
<keyword evidence="8" id="KW-0391">Immunity</keyword>
<keyword evidence="9 16" id="KW-1133">Transmembrane helix</keyword>
<evidence type="ECO:0000256" key="10">
    <source>
        <dbReference type="ARBA" id="ARBA00023130"/>
    </source>
</evidence>
<evidence type="ECO:0000256" key="4">
    <source>
        <dbReference type="ARBA" id="ARBA00022475"/>
    </source>
</evidence>
<organism evidence="18 19">
    <name type="scientific">Podarcis lilfordi</name>
    <name type="common">Lilford's wall lizard</name>
    <dbReference type="NCBI Taxonomy" id="74358"/>
    <lineage>
        <taxon>Eukaryota</taxon>
        <taxon>Metazoa</taxon>
        <taxon>Chordata</taxon>
        <taxon>Craniata</taxon>
        <taxon>Vertebrata</taxon>
        <taxon>Euteleostomi</taxon>
        <taxon>Lepidosauria</taxon>
        <taxon>Squamata</taxon>
        <taxon>Bifurcata</taxon>
        <taxon>Unidentata</taxon>
        <taxon>Episquamata</taxon>
        <taxon>Laterata</taxon>
        <taxon>Lacertibaenia</taxon>
        <taxon>Lacertidae</taxon>
        <taxon>Podarcis</taxon>
    </lineage>
</organism>
<keyword evidence="6 16" id="KW-0812">Transmembrane</keyword>
<dbReference type="GO" id="GO:0002250">
    <property type="term" value="P:adaptive immune response"/>
    <property type="evidence" value="ECO:0007669"/>
    <property type="project" value="UniProtKB-KW"/>
</dbReference>
<name>A0AA35NUT3_9SAUR</name>
<dbReference type="AlphaFoldDB" id="A0AA35NUT3"/>
<dbReference type="InterPro" id="IPR040216">
    <property type="entry name" value="CTLA4/CD28"/>
</dbReference>